<gene>
    <name evidence="1" type="ORF">UFOVP515_49</name>
</gene>
<sequence length="78" mass="8206">MKDTPAFPTGIITDGKGKIIGGSNGMTLRDYFAAQALTGAQIWDAVLNGKNSQFIAGVENLAEVAYAVADAMMKAREL</sequence>
<dbReference type="EMBL" id="LR796482">
    <property type="protein sequence ID" value="CAB4147847.1"/>
    <property type="molecule type" value="Genomic_DNA"/>
</dbReference>
<evidence type="ECO:0000313" key="1">
    <source>
        <dbReference type="EMBL" id="CAB4147847.1"/>
    </source>
</evidence>
<reference evidence="1" key="1">
    <citation type="submission" date="2020-04" db="EMBL/GenBank/DDBJ databases">
        <authorList>
            <person name="Chiriac C."/>
            <person name="Salcher M."/>
            <person name="Ghai R."/>
            <person name="Kavagutti S V."/>
        </authorList>
    </citation>
    <scope>NUCLEOTIDE SEQUENCE</scope>
</reference>
<proteinExistence type="predicted"/>
<name>A0A6J5MQ47_9CAUD</name>
<protein>
    <submittedName>
        <fullName evidence="1">Uncharacterized protein</fullName>
    </submittedName>
</protein>
<accession>A0A6J5MQ47</accession>
<organism evidence="1">
    <name type="scientific">uncultured Caudovirales phage</name>
    <dbReference type="NCBI Taxonomy" id="2100421"/>
    <lineage>
        <taxon>Viruses</taxon>
        <taxon>Duplodnaviria</taxon>
        <taxon>Heunggongvirae</taxon>
        <taxon>Uroviricota</taxon>
        <taxon>Caudoviricetes</taxon>
        <taxon>Peduoviridae</taxon>
        <taxon>Maltschvirus</taxon>
        <taxon>Maltschvirus maltsch</taxon>
    </lineage>
</organism>